<feature type="signal peptide" evidence="3">
    <location>
        <begin position="1"/>
        <end position="49"/>
    </location>
</feature>
<protein>
    <submittedName>
        <fullName evidence="4">Tripartite-type tricarboxylate transporter receptor subunit TctC</fullName>
    </submittedName>
</protein>
<dbReference type="EMBL" id="JACBYR010000001">
    <property type="protein sequence ID" value="NYE82637.1"/>
    <property type="molecule type" value="Genomic_DNA"/>
</dbReference>
<organism evidence="4 5">
    <name type="scientific">Pigmentiphaga litoralis</name>
    <dbReference type="NCBI Taxonomy" id="516702"/>
    <lineage>
        <taxon>Bacteria</taxon>
        <taxon>Pseudomonadati</taxon>
        <taxon>Pseudomonadota</taxon>
        <taxon>Betaproteobacteria</taxon>
        <taxon>Burkholderiales</taxon>
        <taxon>Alcaligenaceae</taxon>
        <taxon>Pigmentiphaga</taxon>
    </lineage>
</organism>
<dbReference type="PANTHER" id="PTHR42928">
    <property type="entry name" value="TRICARBOXYLATE-BINDING PROTEIN"/>
    <property type="match status" value="1"/>
</dbReference>
<gene>
    <name evidence="4" type="ORF">FHW18_001908</name>
</gene>
<dbReference type="Gene3D" id="3.40.190.150">
    <property type="entry name" value="Bordetella uptake gene, domain 1"/>
    <property type="match status" value="1"/>
</dbReference>
<dbReference type="Pfam" id="PF03401">
    <property type="entry name" value="TctC"/>
    <property type="match status" value="1"/>
</dbReference>
<accession>A0A7Y9LLJ5</accession>
<evidence type="ECO:0000313" key="4">
    <source>
        <dbReference type="EMBL" id="NYE82637.1"/>
    </source>
</evidence>
<dbReference type="InterPro" id="IPR042100">
    <property type="entry name" value="Bug_dom1"/>
</dbReference>
<evidence type="ECO:0000256" key="1">
    <source>
        <dbReference type="ARBA" id="ARBA00006987"/>
    </source>
</evidence>
<keyword evidence="5" id="KW-1185">Reference proteome</keyword>
<keyword evidence="4" id="KW-0675">Receptor</keyword>
<dbReference type="Gene3D" id="3.40.190.10">
    <property type="entry name" value="Periplasmic binding protein-like II"/>
    <property type="match status" value="1"/>
</dbReference>
<reference evidence="4 5" key="1">
    <citation type="submission" date="2020-07" db="EMBL/GenBank/DDBJ databases">
        <title>Genomic Encyclopedia of Type Strains, Phase IV (KMG-V): Genome sequencing to study the core and pangenomes of soil and plant-associated prokaryotes.</title>
        <authorList>
            <person name="Whitman W."/>
        </authorList>
    </citation>
    <scope>NUCLEOTIDE SEQUENCE [LARGE SCALE GENOMIC DNA]</scope>
    <source>
        <strain evidence="4 5">SAS40</strain>
    </source>
</reference>
<name>A0A7Y9LLJ5_9BURK</name>
<comment type="similarity">
    <text evidence="1">Belongs to the UPF0065 (bug) family.</text>
</comment>
<sequence>MTRTTTRDVNPGANPAQGPAMPSATHGRMHWRRGLAVAACAALATGALAQPQGIAPDYPNKPITVVVAFGPGGAGDLVTRRVAQAMSATTGQSVIVENRPGAGAAAAAVTVAKAKPDGYTVLLTGNGTAISSVLFQNLPYNLARDFRHVSSIASFDLGLIVDGQSPFKSVADVIAFAKGNPGKLNIGTSRIGSTQHLAAEMFKSMAGIDAVSVPYKTTGEMVSAVRANDVQVAFEVLSPILGQLSSNAIRAVAVTASKRFPGLPNVPTVAEGGVPGFDASSWAGFSVPAATPTPVVQKLSAIVQAAVASPDVQASLQGMGYVASASTPEQMTTRISDDAAKWKKVIVQAEIPLQ</sequence>
<evidence type="ECO:0000313" key="5">
    <source>
        <dbReference type="Proteomes" id="UP000542125"/>
    </source>
</evidence>
<evidence type="ECO:0000256" key="3">
    <source>
        <dbReference type="SAM" id="SignalP"/>
    </source>
</evidence>
<dbReference type="Proteomes" id="UP000542125">
    <property type="component" value="Unassembled WGS sequence"/>
</dbReference>
<proteinExistence type="inferred from homology"/>
<dbReference type="PANTHER" id="PTHR42928:SF5">
    <property type="entry name" value="BLR1237 PROTEIN"/>
    <property type="match status" value="1"/>
</dbReference>
<dbReference type="SUPFAM" id="SSF53850">
    <property type="entry name" value="Periplasmic binding protein-like II"/>
    <property type="match status" value="1"/>
</dbReference>
<dbReference type="RefSeq" id="WP_257022134.1">
    <property type="nucleotide sequence ID" value="NZ_JACBYR010000001.1"/>
</dbReference>
<feature type="chain" id="PRO_5030831164" evidence="3">
    <location>
        <begin position="50"/>
        <end position="354"/>
    </location>
</feature>
<dbReference type="AlphaFoldDB" id="A0A7Y9LLJ5"/>
<dbReference type="PIRSF" id="PIRSF017082">
    <property type="entry name" value="YflP"/>
    <property type="match status" value="1"/>
</dbReference>
<comment type="caution">
    <text evidence="4">The sequence shown here is derived from an EMBL/GenBank/DDBJ whole genome shotgun (WGS) entry which is preliminary data.</text>
</comment>
<dbReference type="InterPro" id="IPR005064">
    <property type="entry name" value="BUG"/>
</dbReference>
<evidence type="ECO:0000256" key="2">
    <source>
        <dbReference type="SAM" id="MobiDB-lite"/>
    </source>
</evidence>
<keyword evidence="3" id="KW-0732">Signal</keyword>
<feature type="region of interest" description="Disordered" evidence="2">
    <location>
        <begin position="1"/>
        <end position="27"/>
    </location>
</feature>